<dbReference type="EMBL" id="KQ982649">
    <property type="protein sequence ID" value="KYQ53206.1"/>
    <property type="molecule type" value="Genomic_DNA"/>
</dbReference>
<reference evidence="2 3" key="1">
    <citation type="submission" date="2015-09" db="EMBL/GenBank/DDBJ databases">
        <title>Trachymyrmex zeteki WGS genome.</title>
        <authorList>
            <person name="Nygaard S."/>
            <person name="Hu H."/>
            <person name="Boomsma J."/>
            <person name="Zhang G."/>
        </authorList>
    </citation>
    <scope>NUCLEOTIDE SEQUENCE [LARGE SCALE GENOMIC DNA]</scope>
    <source>
        <strain evidence="2">Tzet28-1</strain>
        <tissue evidence="2">Whole body</tissue>
    </source>
</reference>
<gene>
    <name evidence="2" type="ORF">ALC60_07937</name>
</gene>
<evidence type="ECO:0000313" key="3">
    <source>
        <dbReference type="Proteomes" id="UP000075809"/>
    </source>
</evidence>
<protein>
    <submittedName>
        <fullName evidence="2">Uncharacterized protein</fullName>
    </submittedName>
</protein>
<evidence type="ECO:0000256" key="1">
    <source>
        <dbReference type="SAM" id="MobiDB-lite"/>
    </source>
</evidence>
<evidence type="ECO:0000313" key="2">
    <source>
        <dbReference type="EMBL" id="KYQ53206.1"/>
    </source>
</evidence>
<name>A0A151WZJ6_9HYME</name>
<dbReference type="AlphaFoldDB" id="A0A151WZJ6"/>
<keyword evidence="3" id="KW-1185">Reference proteome</keyword>
<sequence>MEEARGGRTEGRGKGRWWNEEERNVGRMKEGKRELRVKGPSVCERGRGSREERDGIRETLERRKVKLFRLAIHYSRLTCRNYFGHSELPLKRQLESHKYAMRIYRTAGFAFPPKTVLRPMPNDRNFYRCICDWIHRFSMELRHVAKSVVRPPSSLSLTYRVNKPSYNSYYCSASRLVRRSNEELRINHIINIKKAQVVTRQTLVGRVAVAPTNWQLMLAKRKRLDADCVLQCPEGMRQVLQPPGSFTRASLEKDDFTSSYRGNAVENTNKFHFRAGTLSISRAVAIDDPKLIPRYSQQRRSHVRYGHITANVLSANRALVGVKLKLVIDTNKSDVSGEYYLASMSHSDTNERFCSFTIHDDVTINPFNFSKSCLQLFLPQRRMRMLIKRSEDKLDLPLEIERAIRPSTRRWRIWTVRHLSIPEHVPPPGSPLRSCRSAVDAPAAPFSRLCRNVRGTVACGQHHLHFIISYDQT</sequence>
<dbReference type="Proteomes" id="UP000075809">
    <property type="component" value="Unassembled WGS sequence"/>
</dbReference>
<proteinExistence type="predicted"/>
<accession>A0A151WZJ6</accession>
<feature type="compositionally biased region" description="Basic and acidic residues" evidence="1">
    <location>
        <begin position="1"/>
        <end position="37"/>
    </location>
</feature>
<organism evidence="2 3">
    <name type="scientific">Mycetomoellerius zeteki</name>
    <dbReference type="NCBI Taxonomy" id="64791"/>
    <lineage>
        <taxon>Eukaryota</taxon>
        <taxon>Metazoa</taxon>
        <taxon>Ecdysozoa</taxon>
        <taxon>Arthropoda</taxon>
        <taxon>Hexapoda</taxon>
        <taxon>Insecta</taxon>
        <taxon>Pterygota</taxon>
        <taxon>Neoptera</taxon>
        <taxon>Endopterygota</taxon>
        <taxon>Hymenoptera</taxon>
        <taxon>Apocrita</taxon>
        <taxon>Aculeata</taxon>
        <taxon>Formicoidea</taxon>
        <taxon>Formicidae</taxon>
        <taxon>Myrmicinae</taxon>
        <taxon>Mycetomoellerius</taxon>
    </lineage>
</organism>
<feature type="region of interest" description="Disordered" evidence="1">
    <location>
        <begin position="1"/>
        <end position="50"/>
    </location>
</feature>